<dbReference type="InterPro" id="IPR050595">
    <property type="entry name" value="Bact_response_regulator"/>
</dbReference>
<dbReference type="PANTHER" id="PTHR44591:SF3">
    <property type="entry name" value="RESPONSE REGULATORY DOMAIN-CONTAINING PROTEIN"/>
    <property type="match status" value="1"/>
</dbReference>
<dbReference type="CDD" id="cd00156">
    <property type="entry name" value="REC"/>
    <property type="match status" value="1"/>
</dbReference>
<dbReference type="EMBL" id="JAAZON010000326">
    <property type="protein sequence ID" value="NMC62991.1"/>
    <property type="molecule type" value="Genomic_DNA"/>
</dbReference>
<evidence type="ECO:0000313" key="5">
    <source>
        <dbReference type="Proteomes" id="UP000524246"/>
    </source>
</evidence>
<dbReference type="SUPFAM" id="SSF52172">
    <property type="entry name" value="CheY-like"/>
    <property type="match status" value="1"/>
</dbReference>
<evidence type="ECO:0000313" key="4">
    <source>
        <dbReference type="EMBL" id="NMC62991.1"/>
    </source>
</evidence>
<evidence type="ECO:0000259" key="3">
    <source>
        <dbReference type="PROSITE" id="PS50110"/>
    </source>
</evidence>
<feature type="modified residue" description="4-aspartylphosphate" evidence="2">
    <location>
        <position position="56"/>
    </location>
</feature>
<feature type="domain" description="Response regulatory" evidence="3">
    <location>
        <begin position="7"/>
        <end position="123"/>
    </location>
</feature>
<dbReference type="PANTHER" id="PTHR44591">
    <property type="entry name" value="STRESS RESPONSE REGULATOR PROTEIN 1"/>
    <property type="match status" value="1"/>
</dbReference>
<comment type="caution">
    <text evidence="4">The sequence shown here is derived from an EMBL/GenBank/DDBJ whole genome shotgun (WGS) entry which is preliminary data.</text>
</comment>
<dbReference type="GO" id="GO:0000160">
    <property type="term" value="P:phosphorelay signal transduction system"/>
    <property type="evidence" value="ECO:0007669"/>
    <property type="project" value="InterPro"/>
</dbReference>
<proteinExistence type="predicted"/>
<dbReference type="InterPro" id="IPR001789">
    <property type="entry name" value="Sig_transdc_resp-reg_receiver"/>
</dbReference>
<dbReference type="InterPro" id="IPR011006">
    <property type="entry name" value="CheY-like_superfamily"/>
</dbReference>
<organism evidence="4 5">
    <name type="scientific">SAR324 cluster bacterium</name>
    <dbReference type="NCBI Taxonomy" id="2024889"/>
    <lineage>
        <taxon>Bacteria</taxon>
        <taxon>Deltaproteobacteria</taxon>
        <taxon>SAR324 cluster</taxon>
    </lineage>
</organism>
<gene>
    <name evidence="4" type="ORF">GYA55_07460</name>
</gene>
<reference evidence="4 5" key="1">
    <citation type="journal article" date="2020" name="Biotechnol. Biofuels">
        <title>New insights from the biogas microbiome by comprehensive genome-resolved metagenomics of nearly 1600 species originating from multiple anaerobic digesters.</title>
        <authorList>
            <person name="Campanaro S."/>
            <person name="Treu L."/>
            <person name="Rodriguez-R L.M."/>
            <person name="Kovalovszki A."/>
            <person name="Ziels R.M."/>
            <person name="Maus I."/>
            <person name="Zhu X."/>
            <person name="Kougias P.G."/>
            <person name="Basile A."/>
            <person name="Luo G."/>
            <person name="Schluter A."/>
            <person name="Konstantinidis K.T."/>
            <person name="Angelidaki I."/>
        </authorList>
    </citation>
    <scope>NUCLEOTIDE SEQUENCE [LARGE SCALE GENOMIC DNA]</scope>
    <source>
        <strain evidence="4">AS27yjCOA_65</strain>
    </source>
</reference>
<dbReference type="Gene3D" id="3.40.50.2300">
    <property type="match status" value="1"/>
</dbReference>
<dbReference type="Proteomes" id="UP000524246">
    <property type="component" value="Unassembled WGS sequence"/>
</dbReference>
<sequence length="124" mass="13407">MQEQKKTILCVDDDPDVLNYLQTVIEANGFSVVLASSAESAVRLYKQQSPDLIIVDLMMEEVDSGTELVRTLKAEGNKAPIYMLSSVGDSLSTMTDYSALGLSGVLQKPINPDALLKILTSKLG</sequence>
<dbReference type="AlphaFoldDB" id="A0A7X9FRI1"/>
<protein>
    <submittedName>
        <fullName evidence="4">Response regulator</fullName>
    </submittedName>
</protein>
<evidence type="ECO:0000256" key="1">
    <source>
        <dbReference type="ARBA" id="ARBA00022553"/>
    </source>
</evidence>
<dbReference type="Pfam" id="PF00072">
    <property type="entry name" value="Response_reg"/>
    <property type="match status" value="1"/>
</dbReference>
<dbReference type="PROSITE" id="PS50110">
    <property type="entry name" value="RESPONSE_REGULATORY"/>
    <property type="match status" value="1"/>
</dbReference>
<keyword evidence="1 2" id="KW-0597">Phosphoprotein</keyword>
<dbReference type="SMART" id="SM00448">
    <property type="entry name" value="REC"/>
    <property type="match status" value="1"/>
</dbReference>
<name>A0A7X9FRI1_9DELT</name>
<evidence type="ECO:0000256" key="2">
    <source>
        <dbReference type="PROSITE-ProRule" id="PRU00169"/>
    </source>
</evidence>
<accession>A0A7X9FRI1</accession>